<dbReference type="InterPro" id="IPR037161">
    <property type="entry name" value="Semialdehyde_DH-like_C"/>
</dbReference>
<dbReference type="InterPro" id="IPR031663">
    <property type="entry name" value="PGDH_C"/>
</dbReference>
<gene>
    <name evidence="2" type="ORF">K0U00_20555</name>
</gene>
<dbReference type="Gene3D" id="1.10.3640.10">
    <property type="entry name" value="Semialdehyde dehydrogenase-like, C-terminal"/>
    <property type="match status" value="1"/>
</dbReference>
<comment type="caution">
    <text evidence="2">The sequence shown here is derived from an EMBL/GenBank/DDBJ whole genome shotgun (WGS) entry which is preliminary data.</text>
</comment>
<keyword evidence="3" id="KW-1185">Reference proteome</keyword>
<proteinExistence type="predicted"/>
<evidence type="ECO:0000313" key="2">
    <source>
        <dbReference type="EMBL" id="MBW7456430.1"/>
    </source>
</evidence>
<feature type="domain" description="Phosphogluconate dehydrogenase (decarboxylating) C-terminal" evidence="1">
    <location>
        <begin position="1"/>
        <end position="104"/>
    </location>
</feature>
<dbReference type="Pfam" id="PF16896">
    <property type="entry name" value="PGDH_C"/>
    <property type="match status" value="1"/>
</dbReference>
<protein>
    <submittedName>
        <fullName evidence="2">Semialdehyde dehydrogenase</fullName>
    </submittedName>
</protein>
<reference evidence="2 3" key="1">
    <citation type="submission" date="2021-07" db="EMBL/GenBank/DDBJ databases">
        <title>Paenibacillus radiodurans sp. nov., isolated from the southeastern edge of Tengger Desert.</title>
        <authorList>
            <person name="Zhang G."/>
        </authorList>
    </citation>
    <scope>NUCLEOTIDE SEQUENCE [LARGE SCALE GENOMIC DNA]</scope>
    <source>
        <strain evidence="2 3">CCM 7311</strain>
    </source>
</reference>
<dbReference type="Proteomes" id="UP001519887">
    <property type="component" value="Unassembled WGS sequence"/>
</dbReference>
<dbReference type="EMBL" id="JAHZIK010000576">
    <property type="protein sequence ID" value="MBW7456430.1"/>
    <property type="molecule type" value="Genomic_DNA"/>
</dbReference>
<evidence type="ECO:0000313" key="3">
    <source>
        <dbReference type="Proteomes" id="UP001519887"/>
    </source>
</evidence>
<evidence type="ECO:0000259" key="1">
    <source>
        <dbReference type="Pfam" id="PF16896"/>
    </source>
</evidence>
<organism evidence="2 3">
    <name type="scientific">Paenibacillus sepulcri</name>
    <dbReference type="NCBI Taxonomy" id="359917"/>
    <lineage>
        <taxon>Bacteria</taxon>
        <taxon>Bacillati</taxon>
        <taxon>Bacillota</taxon>
        <taxon>Bacilli</taxon>
        <taxon>Bacillales</taxon>
        <taxon>Paenibacillaceae</taxon>
        <taxon>Paenibacillus</taxon>
    </lineage>
</organism>
<sequence length="107" mass="11752">SHRVTLEQMAMLEPAMAETIGAAAALMLRAAMDEAIRSGVPEEAAKDFMLGHLNILLAVAFGIAGNPMSDACLIAAEYGEKRLFQEGWQRLFEPEDVRKQINLMLHP</sequence>
<accession>A0ABS7C688</accession>
<name>A0ABS7C688_9BACL</name>
<feature type="non-terminal residue" evidence="2">
    <location>
        <position position="1"/>
    </location>
</feature>